<gene>
    <name evidence="1" type="ORF">S03H2_33008</name>
</gene>
<evidence type="ECO:0000313" key="1">
    <source>
        <dbReference type="EMBL" id="GAH60074.1"/>
    </source>
</evidence>
<dbReference type="AlphaFoldDB" id="X1I1Y0"/>
<sequence>IKIGATLTFIEEKDSRHWEKDASLPEDRFKTLEKLKEMGIMTWVSLEPVIDPEQTLRIIDRTHSFVDQYKVGKLNHFSSNINWRDFGIRAIDRLNKYGKNFYVKNDLAKFIPVNKMTKEQRDADYLAIEGR</sequence>
<accession>X1I1Y0</accession>
<proteinExistence type="predicted"/>
<feature type="non-terminal residue" evidence="1">
    <location>
        <position position="1"/>
    </location>
</feature>
<dbReference type="EMBL" id="BARU01020079">
    <property type="protein sequence ID" value="GAH60074.1"/>
    <property type="molecule type" value="Genomic_DNA"/>
</dbReference>
<organism evidence="1">
    <name type="scientific">marine sediment metagenome</name>
    <dbReference type="NCBI Taxonomy" id="412755"/>
    <lineage>
        <taxon>unclassified sequences</taxon>
        <taxon>metagenomes</taxon>
        <taxon>ecological metagenomes</taxon>
    </lineage>
</organism>
<comment type="caution">
    <text evidence="1">The sequence shown here is derived from an EMBL/GenBank/DDBJ whole genome shotgun (WGS) entry which is preliminary data.</text>
</comment>
<name>X1I1Y0_9ZZZZ</name>
<dbReference type="Gene3D" id="3.80.30.30">
    <property type="match status" value="1"/>
</dbReference>
<reference evidence="1" key="1">
    <citation type="journal article" date="2014" name="Front. Microbiol.">
        <title>High frequency of phylogenetically diverse reductive dehalogenase-homologous genes in deep subseafloor sedimentary metagenomes.</title>
        <authorList>
            <person name="Kawai M."/>
            <person name="Futagami T."/>
            <person name="Toyoda A."/>
            <person name="Takaki Y."/>
            <person name="Nishi S."/>
            <person name="Hori S."/>
            <person name="Arai W."/>
            <person name="Tsubouchi T."/>
            <person name="Morono Y."/>
            <person name="Uchiyama I."/>
            <person name="Ito T."/>
            <person name="Fujiyama A."/>
            <person name="Inagaki F."/>
            <person name="Takami H."/>
        </authorList>
    </citation>
    <scope>NUCLEOTIDE SEQUENCE</scope>
    <source>
        <strain evidence="1">Expedition CK06-06</strain>
    </source>
</reference>
<evidence type="ECO:0008006" key="2">
    <source>
        <dbReference type="Google" id="ProtNLM"/>
    </source>
</evidence>
<protein>
    <recommendedName>
        <fullName evidence="2">Radical SAM protein</fullName>
    </recommendedName>
</protein>